<dbReference type="Proteomes" id="UP001497700">
    <property type="component" value="Unassembled WGS sequence"/>
</dbReference>
<evidence type="ECO:0000313" key="1">
    <source>
        <dbReference type="EMBL" id="KAI4860191.1"/>
    </source>
</evidence>
<organism evidence="1 2">
    <name type="scientific">Hypoxylon rubiginosum</name>
    <dbReference type="NCBI Taxonomy" id="110542"/>
    <lineage>
        <taxon>Eukaryota</taxon>
        <taxon>Fungi</taxon>
        <taxon>Dikarya</taxon>
        <taxon>Ascomycota</taxon>
        <taxon>Pezizomycotina</taxon>
        <taxon>Sordariomycetes</taxon>
        <taxon>Xylariomycetidae</taxon>
        <taxon>Xylariales</taxon>
        <taxon>Hypoxylaceae</taxon>
        <taxon>Hypoxylon</taxon>
    </lineage>
</organism>
<gene>
    <name evidence="1" type="ORF">F4820DRAFT_465951</name>
</gene>
<comment type="caution">
    <text evidence="1">The sequence shown here is derived from an EMBL/GenBank/DDBJ whole genome shotgun (WGS) entry which is preliminary data.</text>
</comment>
<proteinExistence type="predicted"/>
<name>A0ACB9YLV2_9PEZI</name>
<keyword evidence="2" id="KW-1185">Reference proteome</keyword>
<dbReference type="EMBL" id="MU393596">
    <property type="protein sequence ID" value="KAI4860191.1"/>
    <property type="molecule type" value="Genomic_DNA"/>
</dbReference>
<accession>A0ACB9YLV2</accession>
<reference evidence="1 2" key="1">
    <citation type="journal article" date="2022" name="New Phytol.">
        <title>Ecological generalism drives hyperdiversity of secondary metabolite gene clusters in xylarialean endophytes.</title>
        <authorList>
            <person name="Franco M.E.E."/>
            <person name="Wisecaver J.H."/>
            <person name="Arnold A.E."/>
            <person name="Ju Y.M."/>
            <person name="Slot J.C."/>
            <person name="Ahrendt S."/>
            <person name="Moore L.P."/>
            <person name="Eastman K.E."/>
            <person name="Scott K."/>
            <person name="Konkel Z."/>
            <person name="Mondo S.J."/>
            <person name="Kuo A."/>
            <person name="Hayes R.D."/>
            <person name="Haridas S."/>
            <person name="Andreopoulos B."/>
            <person name="Riley R."/>
            <person name="LaButti K."/>
            <person name="Pangilinan J."/>
            <person name="Lipzen A."/>
            <person name="Amirebrahimi M."/>
            <person name="Yan J."/>
            <person name="Adam C."/>
            <person name="Keymanesh K."/>
            <person name="Ng V."/>
            <person name="Louie K."/>
            <person name="Northen T."/>
            <person name="Drula E."/>
            <person name="Henrissat B."/>
            <person name="Hsieh H.M."/>
            <person name="Youens-Clark K."/>
            <person name="Lutzoni F."/>
            <person name="Miadlikowska J."/>
            <person name="Eastwood D.C."/>
            <person name="Hamelin R.C."/>
            <person name="Grigoriev I.V."/>
            <person name="U'Ren J.M."/>
        </authorList>
    </citation>
    <scope>NUCLEOTIDE SEQUENCE [LARGE SCALE GENOMIC DNA]</scope>
    <source>
        <strain evidence="1 2">CBS 119005</strain>
    </source>
</reference>
<sequence length="229" mass="25818">MATNLTSLVWGHAEGIRRQLGYAQMLMGHNPGLWLGSSQIFPRDLQLIHAQPVEFLDKSQKERFSHLRNLVYKKRDEENTSVVLGWTRESDGSCEAAVLQGGGTIHPQKEDSDEFNLCVGEKLQVQINFLPGSGTPFDWGFLSCVPAKTRIFRGPSQTCKEDPWDAMILYDCVVSPGAFHNVQRIATRKWDILLLKVCDKDFTHPWLVVNMRDTGAAEQLGPEHEVSIQ</sequence>
<evidence type="ECO:0000313" key="2">
    <source>
        <dbReference type="Proteomes" id="UP001497700"/>
    </source>
</evidence>
<protein>
    <submittedName>
        <fullName evidence="1">Uncharacterized protein</fullName>
    </submittedName>
</protein>